<feature type="domain" description="N-acetyltransferase" evidence="1">
    <location>
        <begin position="41"/>
        <end position="196"/>
    </location>
</feature>
<dbReference type="EMBL" id="RHGY01000007">
    <property type="protein sequence ID" value="RRG17660.1"/>
    <property type="molecule type" value="Genomic_DNA"/>
</dbReference>
<dbReference type="PANTHER" id="PTHR43441:SF2">
    <property type="entry name" value="FAMILY ACETYLTRANSFERASE, PUTATIVE (AFU_ORTHOLOGUE AFUA_7G00850)-RELATED"/>
    <property type="match status" value="1"/>
</dbReference>
<dbReference type="Proteomes" id="UP000275836">
    <property type="component" value="Unassembled WGS sequence"/>
</dbReference>
<evidence type="ECO:0000313" key="3">
    <source>
        <dbReference type="Proteomes" id="UP000275836"/>
    </source>
</evidence>
<dbReference type="InterPro" id="IPR000182">
    <property type="entry name" value="GNAT_dom"/>
</dbReference>
<evidence type="ECO:0000259" key="1">
    <source>
        <dbReference type="PROSITE" id="PS51186"/>
    </source>
</evidence>
<dbReference type="OrthoDB" id="9784707at2"/>
<dbReference type="GO" id="GO:0005737">
    <property type="term" value="C:cytoplasm"/>
    <property type="evidence" value="ECO:0007669"/>
    <property type="project" value="TreeGrafter"/>
</dbReference>
<dbReference type="Pfam" id="PF13302">
    <property type="entry name" value="Acetyltransf_3"/>
    <property type="match status" value="1"/>
</dbReference>
<dbReference type="AlphaFoldDB" id="A0A3P2RFR0"/>
<comment type="caution">
    <text evidence="2">The sequence shown here is derived from an EMBL/GenBank/DDBJ whole genome shotgun (WGS) entry which is preliminary data.</text>
</comment>
<sequence length="196" mass="22038">MLTSTISITFIKGGFVMFVFTEFETPIGLVQLVFPESTYAPALFNVIQTHVSEFAKWLPWATTTDSVEAEVAFINDARMKNAQYELLSLVILVDGHPSGTIDLHDLEAEIHHAKIGYWLDPTYQGFGIMTEAVKQLTQRALTDLGFHKLTIEIDTLNEKSIAVAEHAGFTYEATLKDQIINEGEYRDVFLYTKLAD</sequence>
<dbReference type="Gene3D" id="3.40.630.30">
    <property type="match status" value="1"/>
</dbReference>
<dbReference type="GO" id="GO:0008999">
    <property type="term" value="F:protein-N-terminal-alanine acetyltransferase activity"/>
    <property type="evidence" value="ECO:0007669"/>
    <property type="project" value="TreeGrafter"/>
</dbReference>
<dbReference type="InterPro" id="IPR016181">
    <property type="entry name" value="Acyl_CoA_acyltransferase"/>
</dbReference>
<evidence type="ECO:0000313" key="2">
    <source>
        <dbReference type="EMBL" id="RRG17660.1"/>
    </source>
</evidence>
<reference evidence="2 3" key="1">
    <citation type="submission" date="2018-10" db="EMBL/GenBank/DDBJ databases">
        <title>Draft genome sequence of Weissella viridescens UCO-SMC3.</title>
        <authorList>
            <person name="Garcia-Cancino A."/>
            <person name="Espinoza-Monje M."/>
            <person name="Albarracin L."/>
            <person name="Garcia-Castillo V."/>
            <person name="Campos-Martin J."/>
            <person name="Nakano Y."/>
            <person name="Guitierrez-Zamorano C."/>
            <person name="Ikeda-Ohtsubo W."/>
            <person name="Morita H."/>
            <person name="Kitazawa H."/>
            <person name="Villena J."/>
        </authorList>
    </citation>
    <scope>NUCLEOTIDE SEQUENCE [LARGE SCALE GENOMIC DNA]</scope>
    <source>
        <strain evidence="2 3">UCO-SMC3</strain>
    </source>
</reference>
<organism evidence="2 3">
    <name type="scientific">Weissella viridescens</name>
    <name type="common">Lactobacillus viridescens</name>
    <dbReference type="NCBI Taxonomy" id="1629"/>
    <lineage>
        <taxon>Bacteria</taxon>
        <taxon>Bacillati</taxon>
        <taxon>Bacillota</taxon>
        <taxon>Bacilli</taxon>
        <taxon>Lactobacillales</taxon>
        <taxon>Lactobacillaceae</taxon>
        <taxon>Weissella</taxon>
    </lineage>
</organism>
<dbReference type="PANTHER" id="PTHR43441">
    <property type="entry name" value="RIBOSOMAL-PROTEIN-SERINE ACETYLTRANSFERASE"/>
    <property type="match status" value="1"/>
</dbReference>
<protein>
    <submittedName>
        <fullName evidence="2">N-acetyltransferase</fullName>
    </submittedName>
</protein>
<proteinExistence type="predicted"/>
<name>A0A3P2RFR0_WEIVI</name>
<keyword evidence="2" id="KW-0808">Transferase</keyword>
<dbReference type="InterPro" id="IPR051908">
    <property type="entry name" value="Ribosomal_N-acetyltransferase"/>
</dbReference>
<dbReference type="GO" id="GO:1990189">
    <property type="term" value="F:protein N-terminal-serine acetyltransferase activity"/>
    <property type="evidence" value="ECO:0007669"/>
    <property type="project" value="TreeGrafter"/>
</dbReference>
<dbReference type="PROSITE" id="PS51186">
    <property type="entry name" value="GNAT"/>
    <property type="match status" value="1"/>
</dbReference>
<accession>A0A3P2RFR0</accession>
<gene>
    <name evidence="2" type="ORF">D3P96_06825</name>
</gene>
<dbReference type="SUPFAM" id="SSF55729">
    <property type="entry name" value="Acyl-CoA N-acyltransferases (Nat)"/>
    <property type="match status" value="1"/>
</dbReference>